<keyword evidence="2" id="KW-1185">Reference proteome</keyword>
<proteinExistence type="predicted"/>
<name>A0A2N5M3H8_9BACI</name>
<dbReference type="RefSeq" id="WP_101644024.1">
    <property type="nucleotide sequence ID" value="NZ_PGUY01000050.1"/>
</dbReference>
<dbReference type="AlphaFoldDB" id="A0A2N5M3H8"/>
<comment type="caution">
    <text evidence="1">The sequence shown here is derived from an EMBL/GenBank/DDBJ whole genome shotgun (WGS) entry which is preliminary data.</text>
</comment>
<organism evidence="1 2">
    <name type="scientific">Peribacillus deserti</name>
    <dbReference type="NCBI Taxonomy" id="673318"/>
    <lineage>
        <taxon>Bacteria</taxon>
        <taxon>Bacillati</taxon>
        <taxon>Bacillota</taxon>
        <taxon>Bacilli</taxon>
        <taxon>Bacillales</taxon>
        <taxon>Bacillaceae</taxon>
        <taxon>Peribacillus</taxon>
    </lineage>
</organism>
<accession>A0A2N5M3H8</accession>
<dbReference type="EMBL" id="PGUY01000050">
    <property type="protein sequence ID" value="PLT28892.1"/>
    <property type="molecule type" value="Genomic_DNA"/>
</dbReference>
<evidence type="ECO:0000313" key="1">
    <source>
        <dbReference type="EMBL" id="PLT28892.1"/>
    </source>
</evidence>
<dbReference type="Proteomes" id="UP000234748">
    <property type="component" value="Unassembled WGS sequence"/>
</dbReference>
<sequence>MDTKKKVTITTGPFLVPQEIGSELQGGRENDRVVIILKNPTNKRLQARVKIGVALQPSASSRGSVTVFRNLREREIDLGTFEVEPNSVTRIERNIPGAFGSGNSERNAVLRVTAKGDFKVSRRSSQLLSGLLEISVVGGSIFNPSEPGLEQGDPVTFFRFKDFVLVDKRHSH</sequence>
<protein>
    <submittedName>
        <fullName evidence="1">Uncharacterized protein</fullName>
    </submittedName>
</protein>
<gene>
    <name evidence="1" type="ORF">CUU66_16225</name>
</gene>
<evidence type="ECO:0000313" key="2">
    <source>
        <dbReference type="Proteomes" id="UP000234748"/>
    </source>
</evidence>
<reference evidence="1 2" key="1">
    <citation type="submission" date="2017-11" db="EMBL/GenBank/DDBJ databases">
        <title>Comparitive Functional Genomics of Dry Heat Resistant strains isolated from the Viking Spacecraft.</title>
        <authorList>
            <person name="Seuylemezian A."/>
            <person name="Cooper K."/>
            <person name="Vaishampayan P."/>
        </authorList>
    </citation>
    <scope>NUCLEOTIDE SEQUENCE [LARGE SCALE GENOMIC DNA]</scope>
    <source>
        <strain evidence="1 2">V1-29</strain>
    </source>
</reference>
<dbReference type="OrthoDB" id="2607744at2"/>